<dbReference type="KEGG" id="tni:TVNIR_1236"/>
<dbReference type="InterPro" id="IPR016193">
    <property type="entry name" value="Cytidine_deaminase-like"/>
</dbReference>
<evidence type="ECO:0000256" key="2">
    <source>
        <dbReference type="ARBA" id="ARBA00011738"/>
    </source>
</evidence>
<dbReference type="InterPro" id="IPR058535">
    <property type="entry name" value="MafB19-deam"/>
</dbReference>
<keyword evidence="6 8" id="KW-0862">Zinc</keyword>
<feature type="binding site" evidence="8">
    <location>
        <position position="96"/>
    </location>
    <ligand>
        <name>Zn(2+)</name>
        <dbReference type="ChEBI" id="CHEBI:29105"/>
        <note>catalytic</note>
    </ligand>
</feature>
<feature type="binding site" evidence="8">
    <location>
        <position position="93"/>
    </location>
    <ligand>
        <name>Zn(2+)</name>
        <dbReference type="ChEBI" id="CHEBI:29105"/>
        <note>catalytic</note>
    </ligand>
</feature>
<dbReference type="HAMAP" id="MF_00972">
    <property type="entry name" value="tRNA_aden_deaminase"/>
    <property type="match status" value="1"/>
</dbReference>
<comment type="similarity">
    <text evidence="1">Belongs to the cytidine and deoxycytidylate deaminase family. ADAT2 subfamily.</text>
</comment>
<feature type="domain" description="CMP/dCMP-type deaminase" evidence="9">
    <location>
        <begin position="12"/>
        <end position="124"/>
    </location>
</feature>
<dbReference type="eggNOG" id="COG0590">
    <property type="taxonomic scope" value="Bacteria"/>
</dbReference>
<dbReference type="GO" id="GO:0002100">
    <property type="term" value="P:tRNA wobble adenosine to inosine editing"/>
    <property type="evidence" value="ECO:0007669"/>
    <property type="project" value="UniProtKB-UniRule"/>
</dbReference>
<keyword evidence="11" id="KW-1185">Reference proteome</keyword>
<evidence type="ECO:0000256" key="8">
    <source>
        <dbReference type="HAMAP-Rule" id="MF_00972"/>
    </source>
</evidence>
<dbReference type="AlphaFoldDB" id="L0DTJ6"/>
<evidence type="ECO:0000259" key="9">
    <source>
        <dbReference type="PROSITE" id="PS51747"/>
    </source>
</evidence>
<feature type="binding site" evidence="8">
    <location>
        <position position="63"/>
    </location>
    <ligand>
        <name>Zn(2+)</name>
        <dbReference type="ChEBI" id="CHEBI:29105"/>
        <note>catalytic</note>
    </ligand>
</feature>
<dbReference type="PANTHER" id="PTHR11079">
    <property type="entry name" value="CYTOSINE DEAMINASE FAMILY MEMBER"/>
    <property type="match status" value="1"/>
</dbReference>
<dbReference type="EC" id="3.5.4.33" evidence="8"/>
<organism evidence="10 11">
    <name type="scientific">Thioalkalivibrio nitratireducens (strain DSM 14787 / UNIQEM 213 / ALEN2)</name>
    <dbReference type="NCBI Taxonomy" id="1255043"/>
    <lineage>
        <taxon>Bacteria</taxon>
        <taxon>Pseudomonadati</taxon>
        <taxon>Pseudomonadota</taxon>
        <taxon>Gammaproteobacteria</taxon>
        <taxon>Chromatiales</taxon>
        <taxon>Ectothiorhodospiraceae</taxon>
        <taxon>Thioalkalivibrio</taxon>
    </lineage>
</organism>
<keyword evidence="3 8" id="KW-0819">tRNA processing</keyword>
<proteinExistence type="inferred from homology"/>
<evidence type="ECO:0000256" key="3">
    <source>
        <dbReference type="ARBA" id="ARBA00022694"/>
    </source>
</evidence>
<dbReference type="GO" id="GO:0052717">
    <property type="term" value="F:tRNA-specific adenosine-34 deaminase activity"/>
    <property type="evidence" value="ECO:0007669"/>
    <property type="project" value="UniProtKB-UniRule"/>
</dbReference>
<comment type="cofactor">
    <cofactor evidence="8">
        <name>Zn(2+)</name>
        <dbReference type="ChEBI" id="CHEBI:29105"/>
    </cofactor>
    <text evidence="8">Binds 1 zinc ion per subunit.</text>
</comment>
<dbReference type="PATRIC" id="fig|1255043.3.peg.1249"/>
<evidence type="ECO:0000256" key="1">
    <source>
        <dbReference type="ARBA" id="ARBA00010669"/>
    </source>
</evidence>
<keyword evidence="5 8" id="KW-0378">Hydrolase</keyword>
<dbReference type="InterPro" id="IPR002125">
    <property type="entry name" value="CMP_dCMP_dom"/>
</dbReference>
<evidence type="ECO:0000256" key="7">
    <source>
        <dbReference type="ARBA" id="ARBA00048045"/>
    </source>
</evidence>
<dbReference type="GO" id="GO:0008270">
    <property type="term" value="F:zinc ion binding"/>
    <property type="evidence" value="ECO:0007669"/>
    <property type="project" value="UniProtKB-UniRule"/>
</dbReference>
<dbReference type="Gene3D" id="3.40.140.10">
    <property type="entry name" value="Cytidine Deaminase, domain 2"/>
    <property type="match status" value="1"/>
</dbReference>
<keyword evidence="4 8" id="KW-0479">Metal-binding</keyword>
<dbReference type="PROSITE" id="PS00903">
    <property type="entry name" value="CYT_DCMP_DEAMINASES_1"/>
    <property type="match status" value="1"/>
</dbReference>
<comment type="catalytic activity">
    <reaction evidence="7 8">
        <text>adenosine(34) in tRNA + H2O + H(+) = inosine(34) in tRNA + NH4(+)</text>
        <dbReference type="Rhea" id="RHEA:43168"/>
        <dbReference type="Rhea" id="RHEA-COMP:10373"/>
        <dbReference type="Rhea" id="RHEA-COMP:10374"/>
        <dbReference type="ChEBI" id="CHEBI:15377"/>
        <dbReference type="ChEBI" id="CHEBI:15378"/>
        <dbReference type="ChEBI" id="CHEBI:28938"/>
        <dbReference type="ChEBI" id="CHEBI:74411"/>
        <dbReference type="ChEBI" id="CHEBI:82852"/>
        <dbReference type="EC" id="3.5.4.33"/>
    </reaction>
</comment>
<dbReference type="RefSeq" id="WP_015258046.1">
    <property type="nucleotide sequence ID" value="NC_019902.2"/>
</dbReference>
<dbReference type="NCBIfam" id="NF008113">
    <property type="entry name" value="PRK10860.1"/>
    <property type="match status" value="1"/>
</dbReference>
<evidence type="ECO:0000313" key="10">
    <source>
        <dbReference type="EMBL" id="AGA32909.1"/>
    </source>
</evidence>
<accession>L0DTJ6</accession>
<evidence type="ECO:0000256" key="6">
    <source>
        <dbReference type="ARBA" id="ARBA00022833"/>
    </source>
</evidence>
<name>L0DTJ6_THIND</name>
<evidence type="ECO:0000256" key="4">
    <source>
        <dbReference type="ARBA" id="ARBA00022723"/>
    </source>
</evidence>
<dbReference type="FunFam" id="3.40.140.10:FF:000005">
    <property type="entry name" value="tRNA-specific adenosine deaminase"/>
    <property type="match status" value="1"/>
</dbReference>
<dbReference type="HOGENOM" id="CLU_025810_3_0_6"/>
<dbReference type="Proteomes" id="UP000010809">
    <property type="component" value="Chromosome"/>
</dbReference>
<comment type="function">
    <text evidence="8">Catalyzes the deamination of adenosine to inosine at the wobble position 34 of tRNA(Arg2).</text>
</comment>
<sequence>MSETGTCPADAGTDRDWMALALQEAEAGARAGEVPVGAVLVQDGVCLARTHNAPIARHDPTAHAEIRVIRQAARILGNYRLPGTTLYVTLEPCPMCVGAMIHARIARLVFGAPDPRTGAAGSALDLVSHPSHNHRIAVTGGVLAEQAGEQLRAFFRERRRT</sequence>
<dbReference type="PROSITE" id="PS51747">
    <property type="entry name" value="CYT_DCMP_DEAMINASES_2"/>
    <property type="match status" value="1"/>
</dbReference>
<evidence type="ECO:0000313" key="11">
    <source>
        <dbReference type="Proteomes" id="UP000010809"/>
    </source>
</evidence>
<dbReference type="PANTHER" id="PTHR11079:SF202">
    <property type="entry name" value="TRNA-SPECIFIC ADENOSINE DEAMINASE"/>
    <property type="match status" value="1"/>
</dbReference>
<dbReference type="OrthoDB" id="9802676at2"/>
<comment type="subunit">
    <text evidence="2 8">Homodimer.</text>
</comment>
<dbReference type="SUPFAM" id="SSF53927">
    <property type="entry name" value="Cytidine deaminase-like"/>
    <property type="match status" value="1"/>
</dbReference>
<feature type="active site" description="Proton donor" evidence="8">
    <location>
        <position position="65"/>
    </location>
</feature>
<dbReference type="InterPro" id="IPR028883">
    <property type="entry name" value="tRNA_aden_deaminase"/>
</dbReference>
<gene>
    <name evidence="10" type="primary">tadA [H]</name>
    <name evidence="8" type="synonym">tadA</name>
    <name evidence="10" type="ordered locus">TVNIR_1236</name>
</gene>
<evidence type="ECO:0000256" key="5">
    <source>
        <dbReference type="ARBA" id="ARBA00022801"/>
    </source>
</evidence>
<dbReference type="EMBL" id="CP003989">
    <property type="protein sequence ID" value="AGA32909.1"/>
    <property type="molecule type" value="Genomic_DNA"/>
</dbReference>
<dbReference type="CDD" id="cd01285">
    <property type="entry name" value="nucleoside_deaminase"/>
    <property type="match status" value="1"/>
</dbReference>
<reference evidence="10" key="1">
    <citation type="submission" date="2015-12" db="EMBL/GenBank/DDBJ databases">
        <authorList>
            <person name="Tikhonova T.V."/>
            <person name="Pavlov A.R."/>
            <person name="Beletsky A.V."/>
            <person name="Mardanov A.V."/>
            <person name="Sorokin D.Y."/>
            <person name="Ravin N.V."/>
            <person name="Popov V.O."/>
        </authorList>
    </citation>
    <scope>NUCLEOTIDE SEQUENCE</scope>
    <source>
        <strain evidence="10">DSM 14787</strain>
    </source>
</reference>
<dbReference type="STRING" id="1255043.TVNIR_1236"/>
<dbReference type="Pfam" id="PF14437">
    <property type="entry name" value="MafB19-deam"/>
    <property type="match status" value="1"/>
</dbReference>
<dbReference type="InterPro" id="IPR016192">
    <property type="entry name" value="APOBEC/CMP_deaminase_Zn-bd"/>
</dbReference>
<protein>
    <recommendedName>
        <fullName evidence="8">tRNA-specific adenosine deaminase</fullName>
        <ecNumber evidence="8">3.5.4.33</ecNumber>
    </recommendedName>
</protein>